<keyword evidence="3" id="KW-1185">Reference proteome</keyword>
<feature type="chain" id="PRO_5040491808" description="Secreted protein" evidence="1">
    <location>
        <begin position="31"/>
        <end position="146"/>
    </location>
</feature>
<dbReference type="KEGG" id="daur:Daura_19510"/>
<keyword evidence="1" id="KW-0732">Signal</keyword>
<dbReference type="Proteomes" id="UP001058003">
    <property type="component" value="Chromosome"/>
</dbReference>
<feature type="signal peptide" evidence="1">
    <location>
        <begin position="1"/>
        <end position="30"/>
    </location>
</feature>
<evidence type="ECO:0000256" key="1">
    <source>
        <dbReference type="SAM" id="SignalP"/>
    </source>
</evidence>
<dbReference type="RefSeq" id="WP_033361794.1">
    <property type="nucleotide sequence ID" value="NZ_CP073767.1"/>
</dbReference>
<evidence type="ECO:0008006" key="4">
    <source>
        <dbReference type="Google" id="ProtNLM"/>
    </source>
</evidence>
<dbReference type="EMBL" id="CP073767">
    <property type="protein sequence ID" value="UWZ58162.1"/>
    <property type="molecule type" value="Genomic_DNA"/>
</dbReference>
<reference evidence="2" key="1">
    <citation type="submission" date="2021-04" db="EMBL/GenBank/DDBJ databases">
        <title>Dactylosporangium aurantiacum NRRL B-8018 full assembly.</title>
        <authorList>
            <person name="Hartkoorn R.C."/>
            <person name="Beaudoing E."/>
            <person name="Hot D."/>
        </authorList>
    </citation>
    <scope>NUCLEOTIDE SEQUENCE</scope>
    <source>
        <strain evidence="2">NRRL B-8018</strain>
    </source>
</reference>
<name>A0A9Q9IQU9_9ACTN</name>
<evidence type="ECO:0000313" key="3">
    <source>
        <dbReference type="Proteomes" id="UP001058003"/>
    </source>
</evidence>
<dbReference type="AlphaFoldDB" id="A0A9Q9IQU9"/>
<proteinExistence type="predicted"/>
<accession>A0A9Q9IQU9</accession>
<dbReference type="OrthoDB" id="4559942at2"/>
<gene>
    <name evidence="2" type="ORF">Daura_19510</name>
</gene>
<sequence length="146" mass="15707">MGHAIARKGIVTLVAVCGIAALTPATPAAAADAAPVPFGQATKIVLDRSGGFAGERTSFVVDRTTVGGRPALRMAGSWKFRWLRSSYQPRNPCCDRYAYRVTVTYRGGFRKTVRTVQGTQAPRILWDVITETERVGVRPFSPAPAG</sequence>
<evidence type="ECO:0000313" key="2">
    <source>
        <dbReference type="EMBL" id="UWZ58162.1"/>
    </source>
</evidence>
<protein>
    <recommendedName>
        <fullName evidence="4">Secreted protein</fullName>
    </recommendedName>
</protein>
<organism evidence="2 3">
    <name type="scientific">Dactylosporangium aurantiacum</name>
    <dbReference type="NCBI Taxonomy" id="35754"/>
    <lineage>
        <taxon>Bacteria</taxon>
        <taxon>Bacillati</taxon>
        <taxon>Actinomycetota</taxon>
        <taxon>Actinomycetes</taxon>
        <taxon>Micromonosporales</taxon>
        <taxon>Micromonosporaceae</taxon>
        <taxon>Dactylosporangium</taxon>
    </lineage>
</organism>